<sequence>MNAGADTVKMDKEVPNFTLKDATDKEHSLKDLSRDKKATVLMFISTQCPVSNAYNERIIALHNDYKDQGIQFIGINSNRNESVEEIVEHNKTNKFSFLVLKDLKNEIADKFVAKRAPEVYLLDDKRILRYRGAIDNSQKNPETHYLRETLALVVAGKEIPENLKKTKAFGCTIKRVRRVRKEPSRDRTP</sequence>
<dbReference type="SUPFAM" id="SSF52833">
    <property type="entry name" value="Thioredoxin-like"/>
    <property type="match status" value="1"/>
</dbReference>
<dbReference type="InterPro" id="IPR000866">
    <property type="entry name" value="AhpC/TSA"/>
</dbReference>
<dbReference type="PROSITE" id="PS51352">
    <property type="entry name" value="THIOREDOXIN_2"/>
    <property type="match status" value="1"/>
</dbReference>
<dbReference type="PANTHER" id="PTHR43640:SF1">
    <property type="entry name" value="THIOREDOXIN-DEPENDENT PEROXIREDOXIN"/>
    <property type="match status" value="1"/>
</dbReference>
<accession>A0AA35S9J5</accession>
<protein>
    <recommendedName>
        <fullName evidence="1">Thioredoxin domain-containing protein</fullName>
    </recommendedName>
</protein>
<name>A0AA35S9J5_GEOBA</name>
<dbReference type="Proteomes" id="UP001174909">
    <property type="component" value="Unassembled WGS sequence"/>
</dbReference>
<dbReference type="PANTHER" id="PTHR43640">
    <property type="entry name" value="OS07G0260300 PROTEIN"/>
    <property type="match status" value="1"/>
</dbReference>
<gene>
    <name evidence="2" type="ORF">GBAR_LOCUS14972</name>
</gene>
<evidence type="ECO:0000259" key="1">
    <source>
        <dbReference type="PROSITE" id="PS51352"/>
    </source>
</evidence>
<keyword evidence="3" id="KW-1185">Reference proteome</keyword>
<feature type="domain" description="Thioredoxin" evidence="1">
    <location>
        <begin position="8"/>
        <end position="155"/>
    </location>
</feature>
<evidence type="ECO:0000313" key="2">
    <source>
        <dbReference type="EMBL" id="CAI8025985.1"/>
    </source>
</evidence>
<dbReference type="Gene3D" id="3.40.30.10">
    <property type="entry name" value="Glutaredoxin"/>
    <property type="match status" value="1"/>
</dbReference>
<dbReference type="GO" id="GO:0016491">
    <property type="term" value="F:oxidoreductase activity"/>
    <property type="evidence" value="ECO:0007669"/>
    <property type="project" value="InterPro"/>
</dbReference>
<dbReference type="GO" id="GO:0016209">
    <property type="term" value="F:antioxidant activity"/>
    <property type="evidence" value="ECO:0007669"/>
    <property type="project" value="InterPro"/>
</dbReference>
<dbReference type="InterPro" id="IPR013766">
    <property type="entry name" value="Thioredoxin_domain"/>
</dbReference>
<dbReference type="EMBL" id="CASHTH010002193">
    <property type="protein sequence ID" value="CAI8025985.1"/>
    <property type="molecule type" value="Genomic_DNA"/>
</dbReference>
<evidence type="ECO:0000313" key="3">
    <source>
        <dbReference type="Proteomes" id="UP001174909"/>
    </source>
</evidence>
<organism evidence="2 3">
    <name type="scientific">Geodia barretti</name>
    <name type="common">Barrett's horny sponge</name>
    <dbReference type="NCBI Taxonomy" id="519541"/>
    <lineage>
        <taxon>Eukaryota</taxon>
        <taxon>Metazoa</taxon>
        <taxon>Porifera</taxon>
        <taxon>Demospongiae</taxon>
        <taxon>Heteroscleromorpha</taxon>
        <taxon>Tetractinellida</taxon>
        <taxon>Astrophorina</taxon>
        <taxon>Geodiidae</taxon>
        <taxon>Geodia</taxon>
    </lineage>
</organism>
<dbReference type="InterPro" id="IPR036249">
    <property type="entry name" value="Thioredoxin-like_sf"/>
</dbReference>
<dbReference type="AlphaFoldDB" id="A0AA35S9J5"/>
<reference evidence="2" key="1">
    <citation type="submission" date="2023-03" db="EMBL/GenBank/DDBJ databases">
        <authorList>
            <person name="Steffen K."/>
            <person name="Cardenas P."/>
        </authorList>
    </citation>
    <scope>NUCLEOTIDE SEQUENCE</scope>
</reference>
<dbReference type="InterPro" id="IPR047262">
    <property type="entry name" value="PRX-like1"/>
</dbReference>
<dbReference type="Pfam" id="PF00578">
    <property type="entry name" value="AhpC-TSA"/>
    <property type="match status" value="1"/>
</dbReference>
<proteinExistence type="predicted"/>
<comment type="caution">
    <text evidence="2">The sequence shown here is derived from an EMBL/GenBank/DDBJ whole genome shotgun (WGS) entry which is preliminary data.</text>
</comment>